<dbReference type="SUPFAM" id="SSF54534">
    <property type="entry name" value="FKBP-like"/>
    <property type="match status" value="1"/>
</dbReference>
<keyword evidence="4" id="KW-1185">Reference proteome</keyword>
<proteinExistence type="predicted"/>
<feature type="region of interest" description="Disordered" evidence="1">
    <location>
        <begin position="295"/>
        <end position="322"/>
    </location>
</feature>
<dbReference type="RefSeq" id="WP_109227973.1">
    <property type="nucleotide sequence ID" value="NZ_PYHR01000002.1"/>
</dbReference>
<keyword evidence="3" id="KW-0413">Isomerase</keyword>
<evidence type="ECO:0000313" key="4">
    <source>
        <dbReference type="Proteomes" id="UP000245166"/>
    </source>
</evidence>
<gene>
    <name evidence="3" type="ORF">C8046_01570</name>
</gene>
<sequence>MIGLARGSRRRSLAGAATAALLVVGLVAGCQEEAPVPETPQPTIEVAGDFGVRPTITVPEGLTVAETSSAVLIPGDGPVVAEGGGLLLDYVALDVVTGETVADTFPTLPEIRSLTVDSLGAPLYELLEGVSVGTRIERVELGTAARPNPHVLVVDVLPVRATGQAREPEAGFPTVTLDDTGAPTVAVPAEPAPTSARFAVLVKGDGPQVATDQSLVLQLTAVRWTDGAVVDTTWGSGARAVALSDLGEALRGALLEQTVGSQVLVVAPPADGAAGDTLVYVVDILATADIAVDPAGTEGLVPTPSESAGAVERPTDPPPATE</sequence>
<dbReference type="OrthoDB" id="25996at2"/>
<reference evidence="3 4" key="1">
    <citation type="submission" date="2018-03" db="EMBL/GenBank/DDBJ databases">
        <title>Genome assembly of novel Miniimonas species PCH200.</title>
        <authorList>
            <person name="Thakur V."/>
            <person name="Kumar V."/>
            <person name="Singh D."/>
        </authorList>
    </citation>
    <scope>NUCLEOTIDE SEQUENCE [LARGE SCALE GENOMIC DNA]</scope>
    <source>
        <strain evidence="3 4">PCH200</strain>
    </source>
</reference>
<dbReference type="AlphaFoldDB" id="A0A2U1ZRL3"/>
<dbReference type="Proteomes" id="UP000245166">
    <property type="component" value="Unassembled WGS sequence"/>
</dbReference>
<dbReference type="EMBL" id="PYHR01000002">
    <property type="protein sequence ID" value="PWD49590.1"/>
    <property type="molecule type" value="Genomic_DNA"/>
</dbReference>
<dbReference type="Gene3D" id="3.10.50.40">
    <property type="match status" value="1"/>
</dbReference>
<evidence type="ECO:0000313" key="3">
    <source>
        <dbReference type="EMBL" id="PWD49590.1"/>
    </source>
</evidence>
<comment type="caution">
    <text evidence="3">The sequence shown here is derived from an EMBL/GenBank/DDBJ whole genome shotgun (WGS) entry which is preliminary data.</text>
</comment>
<protein>
    <submittedName>
        <fullName evidence="3">Peptidylprolyl isomerase</fullName>
    </submittedName>
</protein>
<evidence type="ECO:0000256" key="1">
    <source>
        <dbReference type="SAM" id="MobiDB-lite"/>
    </source>
</evidence>
<feature type="chain" id="PRO_5039144519" evidence="2">
    <location>
        <begin position="20"/>
        <end position="322"/>
    </location>
</feature>
<name>A0A2U1ZRL3_9MICO</name>
<feature type="signal peptide" evidence="2">
    <location>
        <begin position="1"/>
        <end position="19"/>
    </location>
</feature>
<evidence type="ECO:0000256" key="2">
    <source>
        <dbReference type="SAM" id="SignalP"/>
    </source>
</evidence>
<keyword evidence="2" id="KW-0732">Signal</keyword>
<organism evidence="3 4">
    <name type="scientific">Serinibacter arcticus</name>
    <dbReference type="NCBI Taxonomy" id="1655435"/>
    <lineage>
        <taxon>Bacteria</taxon>
        <taxon>Bacillati</taxon>
        <taxon>Actinomycetota</taxon>
        <taxon>Actinomycetes</taxon>
        <taxon>Micrococcales</taxon>
        <taxon>Beutenbergiaceae</taxon>
        <taxon>Serinibacter</taxon>
    </lineage>
</organism>
<dbReference type="PROSITE" id="PS51257">
    <property type="entry name" value="PROKAR_LIPOPROTEIN"/>
    <property type="match status" value="1"/>
</dbReference>
<dbReference type="InterPro" id="IPR046357">
    <property type="entry name" value="PPIase_dom_sf"/>
</dbReference>
<accession>A0A2U1ZRL3</accession>
<dbReference type="GO" id="GO:0003755">
    <property type="term" value="F:peptidyl-prolyl cis-trans isomerase activity"/>
    <property type="evidence" value="ECO:0007669"/>
    <property type="project" value="InterPro"/>
</dbReference>